<dbReference type="STRING" id="471870.BACINT_00552"/>
<proteinExistence type="predicted"/>
<evidence type="ECO:0000313" key="2">
    <source>
        <dbReference type="Proteomes" id="UP000004596"/>
    </source>
</evidence>
<dbReference type="GeneID" id="26158032"/>
<gene>
    <name evidence="1" type="ORF">BACINT_00552</name>
</gene>
<protein>
    <submittedName>
        <fullName evidence="1">Uncharacterized protein</fullName>
    </submittedName>
</protein>
<organism evidence="1 2">
    <name type="scientific">Bacteroides intestinalis DSM 17393</name>
    <dbReference type="NCBI Taxonomy" id="471870"/>
    <lineage>
        <taxon>Bacteria</taxon>
        <taxon>Pseudomonadati</taxon>
        <taxon>Bacteroidota</taxon>
        <taxon>Bacteroidia</taxon>
        <taxon>Bacteroidales</taxon>
        <taxon>Bacteroidaceae</taxon>
        <taxon>Bacteroides</taxon>
    </lineage>
</organism>
<dbReference type="AlphaFoldDB" id="B3C6L6"/>
<reference evidence="1 2" key="1">
    <citation type="submission" date="2008-04" db="EMBL/GenBank/DDBJ databases">
        <title>Draft genome sequence of Bacteroides intestinalis (DSM 17393).</title>
        <authorList>
            <person name="Sudarsanam P."/>
            <person name="Ley R."/>
            <person name="Guruge J."/>
            <person name="Turnbaugh P.J."/>
            <person name="Mahowald M."/>
            <person name="Liep D."/>
            <person name="Gordon J."/>
        </authorList>
    </citation>
    <scope>NUCLEOTIDE SEQUENCE [LARGE SCALE GENOMIC DNA]</scope>
    <source>
        <strain evidence="1 2">DSM 17393</strain>
    </source>
</reference>
<dbReference type="RefSeq" id="WP_007660327.1">
    <property type="nucleotide sequence ID" value="NZ_ABJL02000006.1"/>
</dbReference>
<dbReference type="SUPFAM" id="SSF51445">
    <property type="entry name" value="(Trans)glycosidases"/>
    <property type="match status" value="1"/>
</dbReference>
<dbReference type="InterPro" id="IPR017853">
    <property type="entry name" value="GH"/>
</dbReference>
<reference evidence="1 2" key="2">
    <citation type="submission" date="2008-04" db="EMBL/GenBank/DDBJ databases">
        <authorList>
            <person name="Fulton L."/>
            <person name="Clifton S."/>
            <person name="Fulton B."/>
            <person name="Xu J."/>
            <person name="Minx P."/>
            <person name="Pepin K.H."/>
            <person name="Johnson M."/>
            <person name="Thiruvilangam P."/>
            <person name="Bhonagiri V."/>
            <person name="Nash W.E."/>
            <person name="Mardis E.R."/>
            <person name="Wilson R.K."/>
        </authorList>
    </citation>
    <scope>NUCLEOTIDE SEQUENCE [LARGE SCALE GENOMIC DNA]</scope>
    <source>
        <strain evidence="1 2">DSM 17393</strain>
    </source>
</reference>
<name>B3C6L6_9BACE</name>
<comment type="caution">
    <text evidence="1">The sequence shown here is derived from an EMBL/GenBank/DDBJ whole genome shotgun (WGS) entry which is preliminary data.</text>
</comment>
<dbReference type="EMBL" id="ABJL02000006">
    <property type="protein sequence ID" value="EDV06990.1"/>
    <property type="molecule type" value="Genomic_DNA"/>
</dbReference>
<evidence type="ECO:0000313" key="1">
    <source>
        <dbReference type="EMBL" id="EDV06990.1"/>
    </source>
</evidence>
<accession>B3C6L6</accession>
<dbReference type="Proteomes" id="UP000004596">
    <property type="component" value="Unassembled WGS sequence"/>
</dbReference>
<dbReference type="eggNOG" id="ENOG502Z91I">
    <property type="taxonomic scope" value="Bacteria"/>
</dbReference>
<sequence length="596" mass="68604">MMIRKIQYIFILLCLPVSLLAQEKFNIRGVLPWHNFLSGPTGWNLEDYRDYLDECQQYGINFIGFHNYTGGGERYATYVEPMIKIEYKDILPQACFDNSLTARWGYLPMKVKDYAFGTDRVFSLPEGAEAFGSDASVTSSTPREHYEKSQTLMRDVLSMAHERGIRMAMGFEFGVIPPEYFSLNVAGDCFYWPGESNMIPNPKSQIAIEIHYAALDNVLETYPDIDYVWLWLNEHSFMGVNIEKALENASFAEAYNAGQGYFKEAADSAARFVGVWALEYMKLTSDYLKSKGSNAKVILGGWGGGHQLPSLLKGLDRALPKDIIFSCLNPDLGKSPQPEFLSDIAKNRTVWAVPWLEGDHQLWHFQPRVEMMRDHVKLAAKQNLDGVIAIHWRTEEPRFNFRTFAHFASNKIDNKTVEQLYEEYLTEDMGNKAAKLLAPLLAQMDIKQIQWNVPSPEFYAFTPEWGLLDDQNVKLRESLIRTAEQVLKKTEGSQRDNLQRFIAMFRFELLLGEVDKAMMPAFILKKNDRQGVAASSFEEYEEAYRSLMAAPVKDMFETYMQRIHSRGELGVLSSLNQRLWREYNDLKSYLETKLKR</sequence>